<dbReference type="EMBL" id="SGPM01000288">
    <property type="protein sequence ID" value="THH27012.1"/>
    <property type="molecule type" value="Genomic_DNA"/>
</dbReference>
<sequence length="810" mass="89092">MASSRNKVILRKLFVAITSLALKLGTQTPSQWPDWLASSVQGLSALGASTESLLDYLAIVAEEIEGADLVGSHKAAMKRNLMDGTPMVTQAITACTSRPRPHPSPQELRSALKCFAAWLPFLPANDITPFIPLLITLMTPSRPPPHSEFDEDEFVLASDAIQEILSRSALSDGAGSKILTEPLLLWCDVYGGIIMEQTLSAGGADGVSHSLCKLLTAIGDHSNQYLASNLAVSVVPQLLLPDVLKSYPIPTKAHLATSYLKLLMGYTSLPGFYGADEDESEMTLGFWYLFQEALWASSDHESDPEPDENDFVEKKEKEQWLVAKAVYTELVKVLRRKVVWPSASIQQTWAKDQVDKFQAYRRDVGDTLINAYYVLRDDMLGYYVSDTIDRLGATQNRDVWEDTEKSKVLQSISSVIEALPPAEQISPIEAMLSPVVTKLFELPEEARAVAIEQLLIISGVAKGLTRTTDSLLVSDESPDVQAQTEKMRLAREDPRVVRLRDAVLDAIRRTLEMWSTDASVCDALSDVFKAITALPSDLTLLSLPAGPLLGLICVASQRQLTAVWLSLATMLTIQLDPPNFLPGLFKKSPPDTEVHTVVLNVVAVLLQAALNLFSQSGAMQDNPDIVQSFFTFDVEQYGQIAQHFVPVFYQLPQDLFNALVQCAVTALSMQERYSLVSTCNFLGTLINRTISHENLSESKNKLVQAHGRSILQALLSGFAGVAPRSATPNLIELLSTMVTRFPAESKVWMAEILYSPEFTPSQATPEAKDRFVKTVFSGRSLRRTRDAAQQFTLVARGLEGSNFGYATVSM</sequence>
<dbReference type="PANTHER" id="PTHR12363">
    <property type="entry name" value="TRANSPORTIN 3 AND IMPORTIN 13"/>
    <property type="match status" value="1"/>
</dbReference>
<dbReference type="InterPro" id="IPR013598">
    <property type="entry name" value="Exportin-1/Importin-b-like"/>
</dbReference>
<reference evidence="9 10" key="1">
    <citation type="submission" date="2019-02" db="EMBL/GenBank/DDBJ databases">
        <title>Genome sequencing of the rare red list fungi Antrodiella citrinella (Flaviporus citrinellus).</title>
        <authorList>
            <person name="Buettner E."/>
            <person name="Kellner H."/>
        </authorList>
    </citation>
    <scope>NUCLEOTIDE SEQUENCE [LARGE SCALE GENOMIC DNA]</scope>
    <source>
        <strain evidence="9 10">DSM 108506</strain>
    </source>
</reference>
<dbReference type="PANTHER" id="PTHR12363:SF33">
    <property type="entry name" value="IMPORTIN-13"/>
    <property type="match status" value="1"/>
</dbReference>
<comment type="caution">
    <text evidence="9">The sequence shown here is derived from an EMBL/GenBank/DDBJ whole genome shotgun (WGS) entry which is preliminary data.</text>
</comment>
<proteinExistence type="inferred from homology"/>
<organism evidence="9 10">
    <name type="scientific">Antrodiella citrinella</name>
    <dbReference type="NCBI Taxonomy" id="2447956"/>
    <lineage>
        <taxon>Eukaryota</taxon>
        <taxon>Fungi</taxon>
        <taxon>Dikarya</taxon>
        <taxon>Basidiomycota</taxon>
        <taxon>Agaricomycotina</taxon>
        <taxon>Agaricomycetes</taxon>
        <taxon>Polyporales</taxon>
        <taxon>Steccherinaceae</taxon>
        <taxon>Antrodiella</taxon>
    </lineage>
</organism>
<name>A0A4S4MM59_9APHY</name>
<dbReference type="GO" id="GO:0005737">
    <property type="term" value="C:cytoplasm"/>
    <property type="evidence" value="ECO:0007669"/>
    <property type="project" value="TreeGrafter"/>
</dbReference>
<dbReference type="SUPFAM" id="SSF48371">
    <property type="entry name" value="ARM repeat"/>
    <property type="match status" value="1"/>
</dbReference>
<evidence type="ECO:0000256" key="6">
    <source>
        <dbReference type="ARBA" id="ARBA00023242"/>
    </source>
</evidence>
<evidence type="ECO:0000256" key="1">
    <source>
        <dbReference type="ARBA" id="ARBA00004123"/>
    </source>
</evidence>
<accession>A0A4S4MM59</accession>
<dbReference type="AlphaFoldDB" id="A0A4S4MM59"/>
<evidence type="ECO:0000256" key="4">
    <source>
        <dbReference type="ARBA" id="ARBA00022448"/>
    </source>
</evidence>
<dbReference type="Pfam" id="PF18773">
    <property type="entry name" value="Importin_rep"/>
    <property type="match status" value="1"/>
</dbReference>
<keyword evidence="6" id="KW-0539">Nucleus</keyword>
<keyword evidence="5" id="KW-0677">Repeat</keyword>
<evidence type="ECO:0000256" key="2">
    <source>
        <dbReference type="ARBA" id="ARBA00007991"/>
    </source>
</evidence>
<evidence type="ECO:0000256" key="5">
    <source>
        <dbReference type="ARBA" id="ARBA00022737"/>
    </source>
</evidence>
<comment type="similarity">
    <text evidence="2">Belongs to the importin beta family.</text>
</comment>
<comment type="subcellular location">
    <subcellularLocation>
        <location evidence="1">Nucleus</location>
    </subcellularLocation>
</comment>
<keyword evidence="4" id="KW-0813">Transport</keyword>
<evidence type="ECO:0000256" key="7">
    <source>
        <dbReference type="SAM" id="SignalP"/>
    </source>
</evidence>
<dbReference type="InterPro" id="IPR040709">
    <property type="entry name" value="Importin_rep_1"/>
</dbReference>
<evidence type="ECO:0000313" key="10">
    <source>
        <dbReference type="Proteomes" id="UP000308730"/>
    </source>
</evidence>
<dbReference type="Gene3D" id="1.25.10.10">
    <property type="entry name" value="Leucine-rich Repeat Variant"/>
    <property type="match status" value="2"/>
</dbReference>
<evidence type="ECO:0000259" key="8">
    <source>
        <dbReference type="Pfam" id="PF08389"/>
    </source>
</evidence>
<dbReference type="InterPro" id="IPR016024">
    <property type="entry name" value="ARM-type_fold"/>
</dbReference>
<protein>
    <recommendedName>
        <fullName evidence="3">Importin-13</fullName>
    </recommendedName>
</protein>
<dbReference type="InterPro" id="IPR011989">
    <property type="entry name" value="ARM-like"/>
</dbReference>
<dbReference type="GO" id="GO:0005634">
    <property type="term" value="C:nucleus"/>
    <property type="evidence" value="ECO:0007669"/>
    <property type="project" value="UniProtKB-SubCell"/>
</dbReference>
<dbReference type="Pfam" id="PF08389">
    <property type="entry name" value="Xpo1"/>
    <property type="match status" value="1"/>
</dbReference>
<evidence type="ECO:0000256" key="3">
    <source>
        <dbReference type="ARBA" id="ARBA00016020"/>
    </source>
</evidence>
<keyword evidence="10" id="KW-1185">Reference proteome</keyword>
<dbReference type="Pfam" id="PF18806">
    <property type="entry name" value="Importin_rep_3"/>
    <property type="match status" value="1"/>
</dbReference>
<feature type="domain" description="Exportin-1/Importin-beta-like" evidence="8">
    <location>
        <begin position="7"/>
        <end position="138"/>
    </location>
</feature>
<feature type="signal peptide" evidence="7">
    <location>
        <begin position="1"/>
        <end position="25"/>
    </location>
</feature>
<evidence type="ECO:0000313" key="9">
    <source>
        <dbReference type="EMBL" id="THH27012.1"/>
    </source>
</evidence>
<gene>
    <name evidence="9" type="ORF">EUX98_g7175</name>
</gene>
<keyword evidence="7" id="KW-0732">Signal</keyword>
<dbReference type="OrthoDB" id="2016913at2759"/>
<dbReference type="InterPro" id="IPR040520">
    <property type="entry name" value="Importin_rep_3"/>
</dbReference>
<dbReference type="GO" id="GO:0006606">
    <property type="term" value="P:protein import into nucleus"/>
    <property type="evidence" value="ECO:0007669"/>
    <property type="project" value="TreeGrafter"/>
</dbReference>
<dbReference type="Proteomes" id="UP000308730">
    <property type="component" value="Unassembled WGS sequence"/>
</dbReference>
<feature type="chain" id="PRO_5020888428" description="Importin-13" evidence="7">
    <location>
        <begin position="26"/>
        <end position="810"/>
    </location>
</feature>
<dbReference type="InterPro" id="IPR051345">
    <property type="entry name" value="Importin_beta-like_NTR"/>
</dbReference>